<feature type="region of interest" description="Disordered" evidence="1">
    <location>
        <begin position="63"/>
        <end position="126"/>
    </location>
</feature>
<accession>A0A0G4LTK7</accession>
<evidence type="ECO:0000313" key="2">
    <source>
        <dbReference type="EMBL" id="CRK25269.1"/>
    </source>
</evidence>
<evidence type="ECO:0000256" key="1">
    <source>
        <dbReference type="SAM" id="MobiDB-lite"/>
    </source>
</evidence>
<proteinExistence type="predicted"/>
<dbReference type="Proteomes" id="UP000045706">
    <property type="component" value="Unassembled WGS sequence"/>
</dbReference>
<protein>
    <submittedName>
        <fullName evidence="2">Uncharacterized protein</fullName>
    </submittedName>
</protein>
<evidence type="ECO:0000313" key="3">
    <source>
        <dbReference type="Proteomes" id="UP000045706"/>
    </source>
</evidence>
<organism evidence="2 3">
    <name type="scientific">Verticillium longisporum</name>
    <name type="common">Verticillium dahliae var. longisporum</name>
    <dbReference type="NCBI Taxonomy" id="100787"/>
    <lineage>
        <taxon>Eukaryota</taxon>
        <taxon>Fungi</taxon>
        <taxon>Dikarya</taxon>
        <taxon>Ascomycota</taxon>
        <taxon>Pezizomycotina</taxon>
        <taxon>Sordariomycetes</taxon>
        <taxon>Hypocreomycetidae</taxon>
        <taxon>Glomerellales</taxon>
        <taxon>Plectosphaerellaceae</taxon>
        <taxon>Verticillium</taxon>
    </lineage>
</organism>
<gene>
    <name evidence="2" type="ORF">BN1723_013567</name>
</gene>
<name>A0A0G4LTK7_VERLO</name>
<dbReference type="AlphaFoldDB" id="A0A0G4LTK7"/>
<reference evidence="3" key="1">
    <citation type="submission" date="2015-05" db="EMBL/GenBank/DDBJ databases">
        <authorList>
            <person name="Fogelqvist Johan"/>
        </authorList>
    </citation>
    <scope>NUCLEOTIDE SEQUENCE [LARGE SCALE GENOMIC DNA]</scope>
</reference>
<sequence length="126" mass="13271">MSFKNNDQTTTSDSYTFPDGLHHARQNSPTGLIDLCSRAYRNVCSLAISTLICQISREVEMGRSGYDTTFVPTPGPKRDASRPAGPNSQADAAHAASSGQGLKREAQAARNGSTAGRSAVKGGRNA</sequence>
<dbReference type="EMBL" id="CVQI01017668">
    <property type="protein sequence ID" value="CRK25269.1"/>
    <property type="molecule type" value="Genomic_DNA"/>
</dbReference>
<feature type="compositionally biased region" description="Polar residues" evidence="1">
    <location>
        <begin position="1"/>
        <end position="15"/>
    </location>
</feature>
<feature type="region of interest" description="Disordered" evidence="1">
    <location>
        <begin position="1"/>
        <end position="28"/>
    </location>
</feature>